<sequence length="380" mass="42071">MASGCGVEEVSNKQVILKDYVLSGFPKESDMDVNTSSTIKLMVPEGSNAVLVKNLYLSCDPYMRHCMKKQPIPGSETYIESFKPGSDDMNYEEFDVNAKILMGEKPITGNGVAKVLDSGHPNFKKGDLIWGMTGWEEYSLITATHTLFKIQHTDVPLSYYTGLLGMPGMTAYGGFYEVCSPKKGEHVFISAASGAVGQIVGQFAKLSGCYVVGSAGSKEKASLLIMRVDLLKNKFGFDEAFNYKEEPDLNAALKRYFLEGIDIYFENVGGKMLDAVLPNMRVRGRIAVCGMISQYNLDKPEGVHNLMALVWKRVRIEGILVFDYFHLYPKFLELVLFYLKEGKITYVEDVAEGLESAPAALIGLYTGRNVGKQLVVVARE</sequence>
<evidence type="ECO:0000256" key="1">
    <source>
        <dbReference type="ARBA" id="ARBA00023002"/>
    </source>
</evidence>
<dbReference type="PANTHER" id="PTHR43205:SF7">
    <property type="entry name" value="PROSTAGLANDIN REDUCTASE 1"/>
    <property type="match status" value="1"/>
</dbReference>
<dbReference type="PANTHER" id="PTHR43205">
    <property type="entry name" value="PROSTAGLANDIN REDUCTASE"/>
    <property type="match status" value="1"/>
</dbReference>
<accession>A0A2N9EM57</accession>
<proteinExistence type="predicted"/>
<name>A0A2N9EM57_FAGSY</name>
<gene>
    <name evidence="5" type="ORF">FSB_LOCUS26917</name>
    <name evidence="4" type="ORF">FSB_LOCUS3795</name>
</gene>
<dbReference type="InterPro" id="IPR011032">
    <property type="entry name" value="GroES-like_sf"/>
</dbReference>
<dbReference type="EMBL" id="OIVN01000188">
    <property type="protein sequence ID" value="SPC75913.1"/>
    <property type="molecule type" value="Genomic_DNA"/>
</dbReference>
<dbReference type="Pfam" id="PF16884">
    <property type="entry name" value="ADH_N_2"/>
    <property type="match status" value="1"/>
</dbReference>
<evidence type="ECO:0008006" key="6">
    <source>
        <dbReference type="Google" id="ProtNLM"/>
    </source>
</evidence>
<protein>
    <recommendedName>
        <fullName evidence="6">Enoyl reductase (ER) domain-containing protein</fullName>
    </recommendedName>
</protein>
<organism evidence="4">
    <name type="scientific">Fagus sylvatica</name>
    <name type="common">Beechnut</name>
    <dbReference type="NCBI Taxonomy" id="28930"/>
    <lineage>
        <taxon>Eukaryota</taxon>
        <taxon>Viridiplantae</taxon>
        <taxon>Streptophyta</taxon>
        <taxon>Embryophyta</taxon>
        <taxon>Tracheophyta</taxon>
        <taxon>Spermatophyta</taxon>
        <taxon>Magnoliopsida</taxon>
        <taxon>eudicotyledons</taxon>
        <taxon>Gunneridae</taxon>
        <taxon>Pentapetalae</taxon>
        <taxon>rosids</taxon>
        <taxon>fabids</taxon>
        <taxon>Fagales</taxon>
        <taxon>Fagaceae</taxon>
        <taxon>Fagus</taxon>
    </lineage>
</organism>
<evidence type="ECO:0000259" key="3">
    <source>
        <dbReference type="Pfam" id="PF16884"/>
    </source>
</evidence>
<dbReference type="Gene3D" id="3.90.180.10">
    <property type="entry name" value="Medium-chain alcohol dehydrogenases, catalytic domain"/>
    <property type="match status" value="1"/>
</dbReference>
<dbReference type="InterPro" id="IPR013149">
    <property type="entry name" value="ADH-like_C"/>
</dbReference>
<dbReference type="Gene3D" id="3.40.50.720">
    <property type="entry name" value="NAD(P)-binding Rossmann-like Domain"/>
    <property type="match status" value="1"/>
</dbReference>
<feature type="domain" description="Alcohol dehydrogenase-like C-terminal" evidence="2">
    <location>
        <begin position="195"/>
        <end position="335"/>
    </location>
</feature>
<dbReference type="InterPro" id="IPR041694">
    <property type="entry name" value="ADH_N_2"/>
</dbReference>
<dbReference type="FunFam" id="3.40.50.720:FF:000121">
    <property type="entry name" value="Prostaglandin reductase 2"/>
    <property type="match status" value="1"/>
</dbReference>
<feature type="domain" description="Oxidoreductase N-terminal" evidence="3">
    <location>
        <begin position="104"/>
        <end position="145"/>
    </location>
</feature>
<keyword evidence="1" id="KW-0560">Oxidoreductase</keyword>
<evidence type="ECO:0000313" key="5">
    <source>
        <dbReference type="EMBL" id="SPC99035.1"/>
    </source>
</evidence>
<dbReference type="SUPFAM" id="SSF51735">
    <property type="entry name" value="NAD(P)-binding Rossmann-fold domains"/>
    <property type="match status" value="1"/>
</dbReference>
<evidence type="ECO:0000313" key="4">
    <source>
        <dbReference type="EMBL" id="SPC75913.1"/>
    </source>
</evidence>
<dbReference type="InterPro" id="IPR045010">
    <property type="entry name" value="MDR_fam"/>
</dbReference>
<dbReference type="Pfam" id="PF00107">
    <property type="entry name" value="ADH_zinc_N"/>
    <property type="match status" value="1"/>
</dbReference>
<dbReference type="GO" id="GO:0006979">
    <property type="term" value="P:response to oxidative stress"/>
    <property type="evidence" value="ECO:0007669"/>
    <property type="project" value="TreeGrafter"/>
</dbReference>
<dbReference type="EMBL" id="OIVN01001927">
    <property type="protein sequence ID" value="SPC99035.1"/>
    <property type="molecule type" value="Genomic_DNA"/>
</dbReference>
<evidence type="ECO:0000259" key="2">
    <source>
        <dbReference type="Pfam" id="PF00107"/>
    </source>
</evidence>
<reference evidence="4" key="1">
    <citation type="submission" date="2018-02" db="EMBL/GenBank/DDBJ databases">
        <authorList>
            <person name="Cohen D.B."/>
            <person name="Kent A.D."/>
        </authorList>
    </citation>
    <scope>NUCLEOTIDE SEQUENCE</scope>
</reference>
<dbReference type="InterPro" id="IPR036291">
    <property type="entry name" value="NAD(P)-bd_dom_sf"/>
</dbReference>
<dbReference type="AlphaFoldDB" id="A0A2N9EM57"/>
<dbReference type="CDD" id="cd08295">
    <property type="entry name" value="double_bond_reductase_like"/>
    <property type="match status" value="1"/>
</dbReference>
<dbReference type="SUPFAM" id="SSF50129">
    <property type="entry name" value="GroES-like"/>
    <property type="match status" value="2"/>
</dbReference>
<dbReference type="GO" id="GO:0032440">
    <property type="term" value="F:2-alkenal reductase [NAD(P)H] activity"/>
    <property type="evidence" value="ECO:0007669"/>
    <property type="project" value="TreeGrafter"/>
</dbReference>